<dbReference type="PROSITE" id="PS00107">
    <property type="entry name" value="PROTEIN_KINASE_ATP"/>
    <property type="match status" value="1"/>
</dbReference>
<dbReference type="GO" id="GO:0035556">
    <property type="term" value="P:intracellular signal transduction"/>
    <property type="evidence" value="ECO:0007669"/>
    <property type="project" value="TreeGrafter"/>
</dbReference>
<feature type="region of interest" description="Disordered" evidence="4">
    <location>
        <begin position="1060"/>
        <end position="1085"/>
    </location>
</feature>
<dbReference type="InterPro" id="IPR017441">
    <property type="entry name" value="Protein_kinase_ATP_BS"/>
</dbReference>
<feature type="region of interest" description="Disordered" evidence="4">
    <location>
        <begin position="107"/>
        <end position="142"/>
    </location>
</feature>
<evidence type="ECO:0000256" key="3">
    <source>
        <dbReference type="PROSITE-ProRule" id="PRU10141"/>
    </source>
</evidence>
<feature type="region of interest" description="Disordered" evidence="4">
    <location>
        <begin position="901"/>
        <end position="929"/>
    </location>
</feature>
<feature type="compositionally biased region" description="Basic and acidic residues" evidence="4">
    <location>
        <begin position="1290"/>
        <end position="1337"/>
    </location>
</feature>
<dbReference type="InterPro" id="IPR035965">
    <property type="entry name" value="PAS-like_dom_sf"/>
</dbReference>
<sequence length="1443" mass="159080">MENLSAEARSVYSKTGRMLPDLVPRHLTFGSPSYPSPLDRIRSGRLERRTQLGLQSPMGDSFEANQSFPKCSKGKLSLPAKLVPLEDFKGAELNDISYTGLPKLGNTQDHLGPTHVRSHDSSKIDSLNASRDNSLNASRSERSYNNSNELSWSFYGKMCGEGAANCPTSVRNPNKALCTIDAKTSEILIANEMACELFAYEESELIGMKLKDLVRLKPRDQSTIMESHLEPTGDVVNICGKVVESVDKNGLVLPVSIWVKRLEVSPEPRCLVAMEPVERTIATVHFSAEGMIMSCDEQLAYLHGYDSDRDLAGAHIHDLIPALKLPPADGGLTKEVRKQRATGRTKDGSSFPLSIAIDIAKDNDDIDESLEPAENFSKLQHESPDSCEASSMVFTRARVNESPAVDRRSGGGTESQVVDRKSGGGDYGSPVVDRHSWGVAYGSSVVDRRSVGGTNEVPAVGMQGKGKAIVYRGVVWVFANISGLVTFLPDGTVHNINDNLSLLLFGYRSGEVIGKNISLLIPDFYEILELEDAGSEDSGAQTSACNKYESESPCLFSVTQNGKMSGRDFPTPLEGFHVNGPGVTSTPNKSWAHPESCENMQCSDKANHSEGKVKGYELQDLRTLTPVKPQPVSKDPEQENALTVDNRDDKDLVNDKHNNDEILESQQKFCKDGKSQECVQTVKEKITPNLGEKSVVCTFNKDTGMMDVVTMFVENVKAIKHKTDITACSTPILKGTDVKGCSTPIIKGLKGDQDIVPSPCLSDIEGQCNGRNSHLLDESGDACMLEMGKLRLMDDHCSRLNTTDELLSASAGFERLDANEDNKENLEIDEKKNQDAYAKVGEKGDGIQSLNLSVAKKSDLKMFDGGMVKPFVNQVGDNMGNTEGDIEKVTTETSLLKDNDETSVPKVVRKASPKMGLRVSSPTAMQTSPKDANVATDCLAPLLKVDCLNKSGNDEGELSRTQDDLNKSYAVIVTSSDSNVCTSEDNENSASIGVIEDVDESLLHRSSIHQFLNSRCNKSRTLNNSGSFRNSGLDYTNSFRQSPLFEADVLTPKKDLRESTVNGLSNKESGKILEGPNDNIEVYEPDLPETPYIGRGNDYDFSGCSETESPSLRSFEQHEKGVRYITKSRTGSRYSDYSSNGPVVFPEGSFQGQCRHKDQSLLGIVFQIKRVLLDDDTEVYCMWVSRDPEEPQEVIRSYANLTLASSHNSTLDRSHNFSLGEVLAAQARSDSKEILEGYESGEEENSQIHEYSQTSHNQSIESLDQNSDHSNNYSNLSQNYSNQSFNYSSRSHDRSYRSHDQSNRSHDLSIRSHDQSVRSHDQSVRSHDQSKRSHDQSVRSSEGTEEDKALCHGPYSILYDTQHTIGKGAFGFVKMARRRADRKEVVVKFIRRAKVFKDCWVEDERYGQMPLEVSILSKLNHPNIVTVCSLASSTTPTLSRYVP</sequence>
<dbReference type="GO" id="GO:0004674">
    <property type="term" value="F:protein serine/threonine kinase activity"/>
    <property type="evidence" value="ECO:0007669"/>
    <property type="project" value="TreeGrafter"/>
</dbReference>
<dbReference type="InterPro" id="IPR000719">
    <property type="entry name" value="Prot_kinase_dom"/>
</dbReference>
<dbReference type="SMART" id="SM00091">
    <property type="entry name" value="PAS"/>
    <property type="match status" value="2"/>
</dbReference>
<feature type="compositionally biased region" description="Basic and acidic residues" evidence="4">
    <location>
        <begin position="645"/>
        <end position="654"/>
    </location>
</feature>
<dbReference type="Pfam" id="PF13426">
    <property type="entry name" value="PAS_9"/>
    <property type="match status" value="2"/>
</dbReference>
<feature type="domain" description="Protein kinase" evidence="5">
    <location>
        <begin position="1359"/>
        <end position="1443"/>
    </location>
</feature>
<dbReference type="GO" id="GO:0005524">
    <property type="term" value="F:ATP binding"/>
    <property type="evidence" value="ECO:0007669"/>
    <property type="project" value="UniProtKB-UniRule"/>
</dbReference>
<protein>
    <recommendedName>
        <fullName evidence="5">Protein kinase domain-containing protein</fullName>
    </recommendedName>
</protein>
<keyword evidence="1 3" id="KW-0547">Nucleotide-binding</keyword>
<name>A0A9D4DH03_DREPO</name>
<reference evidence="6" key="2">
    <citation type="submission" date="2020-11" db="EMBL/GenBank/DDBJ databases">
        <authorList>
            <person name="McCartney M.A."/>
            <person name="Auch B."/>
            <person name="Kono T."/>
            <person name="Mallez S."/>
            <person name="Becker A."/>
            <person name="Gohl D.M."/>
            <person name="Silverstein K.A.T."/>
            <person name="Koren S."/>
            <person name="Bechman K.B."/>
            <person name="Herman A."/>
            <person name="Abrahante J.E."/>
            <person name="Garbe J."/>
        </authorList>
    </citation>
    <scope>NUCLEOTIDE SEQUENCE</scope>
    <source>
        <strain evidence="6">Duluth1</strain>
        <tissue evidence="6">Whole animal</tissue>
    </source>
</reference>
<feature type="compositionally biased region" description="Polar residues" evidence="4">
    <location>
        <begin position="124"/>
        <end position="135"/>
    </location>
</feature>
<keyword evidence="7" id="KW-1185">Reference proteome</keyword>
<dbReference type="Gene3D" id="3.30.200.20">
    <property type="entry name" value="Phosphorylase Kinase, domain 1"/>
    <property type="match status" value="1"/>
</dbReference>
<evidence type="ECO:0000256" key="4">
    <source>
        <dbReference type="SAM" id="MobiDB-lite"/>
    </source>
</evidence>
<feature type="region of interest" description="Disordered" evidence="4">
    <location>
        <begin position="1238"/>
        <end position="1347"/>
    </location>
</feature>
<dbReference type="GO" id="GO:0005634">
    <property type="term" value="C:nucleus"/>
    <property type="evidence" value="ECO:0007669"/>
    <property type="project" value="TreeGrafter"/>
</dbReference>
<evidence type="ECO:0000256" key="2">
    <source>
        <dbReference type="ARBA" id="ARBA00022840"/>
    </source>
</evidence>
<dbReference type="SUPFAM" id="SSF56112">
    <property type="entry name" value="Protein kinase-like (PK-like)"/>
    <property type="match status" value="1"/>
</dbReference>
<accession>A0A9D4DH03</accession>
<evidence type="ECO:0000313" key="7">
    <source>
        <dbReference type="Proteomes" id="UP000828390"/>
    </source>
</evidence>
<dbReference type="InterPro" id="IPR000014">
    <property type="entry name" value="PAS"/>
</dbReference>
<keyword evidence="2 3" id="KW-0067">ATP-binding</keyword>
<dbReference type="Pfam" id="PF00069">
    <property type="entry name" value="Pkinase"/>
    <property type="match status" value="1"/>
</dbReference>
<reference evidence="6" key="1">
    <citation type="journal article" date="2019" name="bioRxiv">
        <title>The Genome of the Zebra Mussel, Dreissena polymorpha: A Resource for Invasive Species Research.</title>
        <authorList>
            <person name="McCartney M.A."/>
            <person name="Auch B."/>
            <person name="Kono T."/>
            <person name="Mallez S."/>
            <person name="Zhang Y."/>
            <person name="Obille A."/>
            <person name="Becker A."/>
            <person name="Abrahante J.E."/>
            <person name="Garbe J."/>
            <person name="Badalamenti J.P."/>
            <person name="Herman A."/>
            <person name="Mangelson H."/>
            <person name="Liachko I."/>
            <person name="Sullivan S."/>
            <person name="Sone E.D."/>
            <person name="Koren S."/>
            <person name="Silverstein K.A.T."/>
            <person name="Beckman K.B."/>
            <person name="Gohl D.M."/>
        </authorList>
    </citation>
    <scope>NUCLEOTIDE SEQUENCE</scope>
    <source>
        <strain evidence="6">Duluth1</strain>
        <tissue evidence="6">Whole animal</tissue>
    </source>
</reference>
<feature type="region of interest" description="Disordered" evidence="4">
    <location>
        <begin position="400"/>
        <end position="425"/>
    </location>
</feature>
<feature type="compositionally biased region" description="Low complexity" evidence="4">
    <location>
        <begin position="1270"/>
        <end position="1289"/>
    </location>
</feature>
<dbReference type="CDD" id="cd00130">
    <property type="entry name" value="PAS"/>
    <property type="match status" value="1"/>
</dbReference>
<dbReference type="GO" id="GO:0045719">
    <property type="term" value="P:negative regulation of glycogen biosynthetic process"/>
    <property type="evidence" value="ECO:0007669"/>
    <property type="project" value="TreeGrafter"/>
</dbReference>
<feature type="compositionally biased region" description="Polar residues" evidence="4">
    <location>
        <begin position="920"/>
        <end position="929"/>
    </location>
</feature>
<gene>
    <name evidence="6" type="ORF">DPMN_183142</name>
</gene>
<dbReference type="PANTHER" id="PTHR24346:SF51">
    <property type="entry name" value="PAS DOMAIN-CONTAINING SERINE_THREONINE-PROTEIN KINASE"/>
    <property type="match status" value="1"/>
</dbReference>
<feature type="compositionally biased region" description="Polar residues" evidence="4">
    <location>
        <begin position="1248"/>
        <end position="1269"/>
    </location>
</feature>
<dbReference type="GO" id="GO:0005829">
    <property type="term" value="C:cytosol"/>
    <property type="evidence" value="ECO:0007669"/>
    <property type="project" value="TreeGrafter"/>
</dbReference>
<feature type="region of interest" description="Disordered" evidence="4">
    <location>
        <begin position="620"/>
        <end position="654"/>
    </location>
</feature>
<feature type="binding site" evidence="3">
    <location>
        <position position="1388"/>
    </location>
    <ligand>
        <name>ATP</name>
        <dbReference type="ChEBI" id="CHEBI:30616"/>
    </ligand>
</feature>
<dbReference type="Proteomes" id="UP000828390">
    <property type="component" value="Unassembled WGS sequence"/>
</dbReference>
<dbReference type="PROSITE" id="PS50011">
    <property type="entry name" value="PROTEIN_KINASE_DOM"/>
    <property type="match status" value="1"/>
</dbReference>
<dbReference type="SUPFAM" id="SSF55785">
    <property type="entry name" value="PYP-like sensor domain (PAS domain)"/>
    <property type="match status" value="1"/>
</dbReference>
<organism evidence="6 7">
    <name type="scientific">Dreissena polymorpha</name>
    <name type="common">Zebra mussel</name>
    <name type="synonym">Mytilus polymorpha</name>
    <dbReference type="NCBI Taxonomy" id="45954"/>
    <lineage>
        <taxon>Eukaryota</taxon>
        <taxon>Metazoa</taxon>
        <taxon>Spiralia</taxon>
        <taxon>Lophotrochozoa</taxon>
        <taxon>Mollusca</taxon>
        <taxon>Bivalvia</taxon>
        <taxon>Autobranchia</taxon>
        <taxon>Heteroconchia</taxon>
        <taxon>Euheterodonta</taxon>
        <taxon>Imparidentia</taxon>
        <taxon>Neoheterodontei</taxon>
        <taxon>Myida</taxon>
        <taxon>Dreissenoidea</taxon>
        <taxon>Dreissenidae</taxon>
        <taxon>Dreissena</taxon>
    </lineage>
</organism>
<evidence type="ECO:0000256" key="1">
    <source>
        <dbReference type="ARBA" id="ARBA00022741"/>
    </source>
</evidence>
<comment type="caution">
    <text evidence="6">The sequence shown here is derived from an EMBL/GenBank/DDBJ whole genome shotgun (WGS) entry which is preliminary data.</text>
</comment>
<dbReference type="PANTHER" id="PTHR24346">
    <property type="entry name" value="MAP/MICROTUBULE AFFINITY-REGULATING KINASE"/>
    <property type="match status" value="1"/>
</dbReference>
<evidence type="ECO:0000259" key="5">
    <source>
        <dbReference type="PROSITE" id="PS50011"/>
    </source>
</evidence>
<dbReference type="EMBL" id="JAIWYP010000010">
    <property type="protein sequence ID" value="KAH3748693.1"/>
    <property type="molecule type" value="Genomic_DNA"/>
</dbReference>
<dbReference type="FunFam" id="3.30.450.20:FF:000059">
    <property type="entry name" value="PAS domain containing serine/threonine kinase"/>
    <property type="match status" value="1"/>
</dbReference>
<evidence type="ECO:0000313" key="6">
    <source>
        <dbReference type="EMBL" id="KAH3748693.1"/>
    </source>
</evidence>
<dbReference type="Gene3D" id="3.30.450.20">
    <property type="entry name" value="PAS domain"/>
    <property type="match status" value="1"/>
</dbReference>
<proteinExistence type="predicted"/>
<dbReference type="InterPro" id="IPR011009">
    <property type="entry name" value="Kinase-like_dom_sf"/>
</dbReference>